<dbReference type="Proteomes" id="UP000799441">
    <property type="component" value="Unassembled WGS sequence"/>
</dbReference>
<dbReference type="PANTHER" id="PTHR43301">
    <property type="entry name" value="ARABINAN ENDO-1,5-ALPHA-L-ARABINOSIDASE"/>
    <property type="match status" value="1"/>
</dbReference>
<dbReference type="SUPFAM" id="SSF75005">
    <property type="entry name" value="Arabinanase/levansucrase/invertase"/>
    <property type="match status" value="1"/>
</dbReference>
<dbReference type="AlphaFoldDB" id="A0A9P4Q8Y1"/>
<sequence length="320" mass="35166">MPLLSFPDLSIIRHKGQWYAFATNSYHSTIRIQVATSRDYTNWAVLTNEDGTQYDAMPQLTPWIDPGRFETWAPDVVRLDEGSFVVYYSATKAGDGRHCISAAKAESVEGPYTPMDDILVCPDDSGGALDASGFMDWEVKGDWRVLEEEDGEDCGNSYAASMWSEGGFGGKRYIVYKIQNGQQEDKGIRAPLTLHQVCSKDGVTLVGGPVTSMENEGAADQHFIEASSLFKTAKGKYVLFFSAGNTVMPSYTLSYAVSDSLLGPYERKASGGTDVSFDGERMLLHGMGQPIGMLFDHLRLMHAAKTRMNDESGEIELVSL</sequence>
<organism evidence="8 9">
    <name type="scientific">Polychaeton citri CBS 116435</name>
    <dbReference type="NCBI Taxonomy" id="1314669"/>
    <lineage>
        <taxon>Eukaryota</taxon>
        <taxon>Fungi</taxon>
        <taxon>Dikarya</taxon>
        <taxon>Ascomycota</taxon>
        <taxon>Pezizomycotina</taxon>
        <taxon>Dothideomycetes</taxon>
        <taxon>Dothideomycetidae</taxon>
        <taxon>Capnodiales</taxon>
        <taxon>Capnodiaceae</taxon>
        <taxon>Polychaeton</taxon>
    </lineage>
</organism>
<dbReference type="Gene3D" id="2.115.10.20">
    <property type="entry name" value="Glycosyl hydrolase domain, family 43"/>
    <property type="match status" value="1"/>
</dbReference>
<protein>
    <recommendedName>
        <fullName evidence="5">Endo-1,5-alpha-L-arabinanase A</fullName>
    </recommendedName>
</protein>
<evidence type="ECO:0000256" key="2">
    <source>
        <dbReference type="ARBA" id="ARBA00009865"/>
    </source>
</evidence>
<evidence type="ECO:0000256" key="6">
    <source>
        <dbReference type="PIRSR" id="PIRSR606710-1"/>
    </source>
</evidence>
<evidence type="ECO:0000256" key="7">
    <source>
        <dbReference type="RuleBase" id="RU361187"/>
    </source>
</evidence>
<feature type="active site" description="Proton acceptor" evidence="6">
    <location>
        <position position="8"/>
    </location>
</feature>
<keyword evidence="9" id="KW-1185">Reference proteome</keyword>
<comment type="caution">
    <text evidence="8">The sequence shown here is derived from an EMBL/GenBank/DDBJ whole genome shotgun (WGS) entry which is preliminary data.</text>
</comment>
<dbReference type="InterPro" id="IPR050727">
    <property type="entry name" value="GH43_arabinanases"/>
</dbReference>
<dbReference type="GO" id="GO:0004553">
    <property type="term" value="F:hydrolase activity, hydrolyzing O-glycosyl compounds"/>
    <property type="evidence" value="ECO:0007669"/>
    <property type="project" value="InterPro"/>
</dbReference>
<keyword evidence="4 7" id="KW-0326">Glycosidase</keyword>
<comment type="pathway">
    <text evidence="1">Glycan metabolism; L-arabinan degradation.</text>
</comment>
<evidence type="ECO:0000256" key="5">
    <source>
        <dbReference type="ARBA" id="ARBA00042202"/>
    </source>
</evidence>
<feature type="active site" description="Proton donor" evidence="6">
    <location>
        <position position="225"/>
    </location>
</feature>
<name>A0A9P4Q8Y1_9PEZI</name>
<dbReference type="InterPro" id="IPR023296">
    <property type="entry name" value="Glyco_hydro_beta-prop_sf"/>
</dbReference>
<evidence type="ECO:0000313" key="9">
    <source>
        <dbReference type="Proteomes" id="UP000799441"/>
    </source>
</evidence>
<proteinExistence type="inferred from homology"/>
<evidence type="ECO:0000313" key="8">
    <source>
        <dbReference type="EMBL" id="KAF2720232.1"/>
    </source>
</evidence>
<dbReference type="InterPro" id="IPR006710">
    <property type="entry name" value="Glyco_hydro_43"/>
</dbReference>
<dbReference type="PANTHER" id="PTHR43301:SF3">
    <property type="entry name" value="ARABINAN ENDO-1,5-ALPHA-L-ARABINOSIDASE A-RELATED"/>
    <property type="match status" value="1"/>
</dbReference>
<dbReference type="OrthoDB" id="3879658at2759"/>
<evidence type="ECO:0000256" key="1">
    <source>
        <dbReference type="ARBA" id="ARBA00004834"/>
    </source>
</evidence>
<reference evidence="8" key="1">
    <citation type="journal article" date="2020" name="Stud. Mycol.">
        <title>101 Dothideomycetes genomes: a test case for predicting lifestyles and emergence of pathogens.</title>
        <authorList>
            <person name="Haridas S."/>
            <person name="Albert R."/>
            <person name="Binder M."/>
            <person name="Bloem J."/>
            <person name="Labutti K."/>
            <person name="Salamov A."/>
            <person name="Andreopoulos B."/>
            <person name="Baker S."/>
            <person name="Barry K."/>
            <person name="Bills G."/>
            <person name="Bluhm B."/>
            <person name="Cannon C."/>
            <person name="Castanera R."/>
            <person name="Culley D."/>
            <person name="Daum C."/>
            <person name="Ezra D."/>
            <person name="Gonzalez J."/>
            <person name="Henrissat B."/>
            <person name="Kuo A."/>
            <person name="Liang C."/>
            <person name="Lipzen A."/>
            <person name="Lutzoni F."/>
            <person name="Magnuson J."/>
            <person name="Mondo S."/>
            <person name="Nolan M."/>
            <person name="Ohm R."/>
            <person name="Pangilinan J."/>
            <person name="Park H.-J."/>
            <person name="Ramirez L."/>
            <person name="Alfaro M."/>
            <person name="Sun H."/>
            <person name="Tritt A."/>
            <person name="Yoshinaga Y."/>
            <person name="Zwiers L.-H."/>
            <person name="Turgeon B."/>
            <person name="Goodwin S."/>
            <person name="Spatafora J."/>
            <person name="Crous P."/>
            <person name="Grigoriev I."/>
        </authorList>
    </citation>
    <scope>NUCLEOTIDE SEQUENCE</scope>
    <source>
        <strain evidence="8">CBS 116435</strain>
    </source>
</reference>
<gene>
    <name evidence="8" type="ORF">K431DRAFT_295270</name>
</gene>
<accession>A0A9P4Q8Y1</accession>
<evidence type="ECO:0000256" key="4">
    <source>
        <dbReference type="ARBA" id="ARBA00023295"/>
    </source>
</evidence>
<comment type="similarity">
    <text evidence="2 7">Belongs to the glycosyl hydrolase 43 family.</text>
</comment>
<keyword evidence="3 7" id="KW-0378">Hydrolase</keyword>
<evidence type="ECO:0000256" key="3">
    <source>
        <dbReference type="ARBA" id="ARBA00022801"/>
    </source>
</evidence>
<dbReference type="Pfam" id="PF04616">
    <property type="entry name" value="Glyco_hydro_43"/>
    <property type="match status" value="1"/>
</dbReference>
<dbReference type="GO" id="GO:0005975">
    <property type="term" value="P:carbohydrate metabolic process"/>
    <property type="evidence" value="ECO:0007669"/>
    <property type="project" value="InterPro"/>
</dbReference>
<dbReference type="CDD" id="cd08999">
    <property type="entry name" value="GH43_ABN-like"/>
    <property type="match status" value="1"/>
</dbReference>
<dbReference type="EMBL" id="MU003801">
    <property type="protein sequence ID" value="KAF2720232.1"/>
    <property type="molecule type" value="Genomic_DNA"/>
</dbReference>